<keyword evidence="10" id="KW-0325">Glycoprotein</keyword>
<evidence type="ECO:0000256" key="8">
    <source>
        <dbReference type="ARBA" id="ARBA00022989"/>
    </source>
</evidence>
<comment type="similarity">
    <text evidence="2">Belongs to the RLP family.</text>
</comment>
<keyword evidence="7" id="KW-0677">Repeat</keyword>
<dbReference type="GO" id="GO:0006952">
    <property type="term" value="P:defense response"/>
    <property type="evidence" value="ECO:0007669"/>
    <property type="project" value="UniProtKB-ARBA"/>
</dbReference>
<dbReference type="Pfam" id="PF00560">
    <property type="entry name" value="LRR_1"/>
    <property type="match status" value="2"/>
</dbReference>
<evidence type="ECO:0000313" key="11">
    <source>
        <dbReference type="EMBL" id="WMV21069.1"/>
    </source>
</evidence>
<evidence type="ECO:0000256" key="4">
    <source>
        <dbReference type="ARBA" id="ARBA00022614"/>
    </source>
</evidence>
<name>A0AAF0TJA7_SOLVR</name>
<evidence type="ECO:0000256" key="2">
    <source>
        <dbReference type="ARBA" id="ARBA00009592"/>
    </source>
</evidence>
<evidence type="ECO:0000256" key="6">
    <source>
        <dbReference type="ARBA" id="ARBA00022729"/>
    </source>
</evidence>
<dbReference type="InterPro" id="IPR001611">
    <property type="entry name" value="Leu-rich_rpt"/>
</dbReference>
<dbReference type="Gene3D" id="3.80.10.10">
    <property type="entry name" value="Ribonuclease Inhibitor"/>
    <property type="match status" value="1"/>
</dbReference>
<evidence type="ECO:0000256" key="9">
    <source>
        <dbReference type="ARBA" id="ARBA00023136"/>
    </source>
</evidence>
<comment type="subcellular location">
    <subcellularLocation>
        <location evidence="1">Cell membrane</location>
        <topology evidence="1">Single-pass type I membrane protein</topology>
    </subcellularLocation>
</comment>
<organism evidence="11 12">
    <name type="scientific">Solanum verrucosum</name>
    <dbReference type="NCBI Taxonomy" id="315347"/>
    <lineage>
        <taxon>Eukaryota</taxon>
        <taxon>Viridiplantae</taxon>
        <taxon>Streptophyta</taxon>
        <taxon>Embryophyta</taxon>
        <taxon>Tracheophyta</taxon>
        <taxon>Spermatophyta</taxon>
        <taxon>Magnoliopsida</taxon>
        <taxon>eudicotyledons</taxon>
        <taxon>Gunneridae</taxon>
        <taxon>Pentapetalae</taxon>
        <taxon>asterids</taxon>
        <taxon>lamiids</taxon>
        <taxon>Solanales</taxon>
        <taxon>Solanaceae</taxon>
        <taxon>Solanoideae</taxon>
        <taxon>Solaneae</taxon>
        <taxon>Solanum</taxon>
    </lineage>
</organism>
<keyword evidence="8" id="KW-1133">Transmembrane helix</keyword>
<dbReference type="InterPro" id="IPR046956">
    <property type="entry name" value="RLP23-like"/>
</dbReference>
<dbReference type="GO" id="GO:0005886">
    <property type="term" value="C:plasma membrane"/>
    <property type="evidence" value="ECO:0007669"/>
    <property type="project" value="UniProtKB-SubCell"/>
</dbReference>
<dbReference type="PRINTS" id="PR00019">
    <property type="entry name" value="LEURICHRPT"/>
</dbReference>
<evidence type="ECO:0000313" key="12">
    <source>
        <dbReference type="Proteomes" id="UP001234989"/>
    </source>
</evidence>
<dbReference type="PANTHER" id="PTHR48063">
    <property type="entry name" value="LRR RECEPTOR-LIKE KINASE"/>
    <property type="match status" value="1"/>
</dbReference>
<dbReference type="SUPFAM" id="SSF52058">
    <property type="entry name" value="L domain-like"/>
    <property type="match status" value="1"/>
</dbReference>
<dbReference type="SMART" id="SM00369">
    <property type="entry name" value="LRR_TYP"/>
    <property type="match status" value="5"/>
</dbReference>
<evidence type="ECO:0000256" key="3">
    <source>
        <dbReference type="ARBA" id="ARBA00022475"/>
    </source>
</evidence>
<evidence type="ECO:0000256" key="1">
    <source>
        <dbReference type="ARBA" id="ARBA00004251"/>
    </source>
</evidence>
<keyword evidence="12" id="KW-1185">Reference proteome</keyword>
<dbReference type="Pfam" id="PF13855">
    <property type="entry name" value="LRR_8"/>
    <property type="match status" value="1"/>
</dbReference>
<dbReference type="EMBL" id="CP133614">
    <property type="protein sequence ID" value="WMV21069.1"/>
    <property type="molecule type" value="Genomic_DNA"/>
</dbReference>
<dbReference type="InterPro" id="IPR003591">
    <property type="entry name" value="Leu-rich_rpt_typical-subtyp"/>
</dbReference>
<keyword evidence="3" id="KW-1003">Cell membrane</keyword>
<proteinExistence type="inferred from homology"/>
<protein>
    <submittedName>
        <fullName evidence="11">Uncharacterized protein</fullName>
    </submittedName>
</protein>
<evidence type="ECO:0000256" key="10">
    <source>
        <dbReference type="ARBA" id="ARBA00023180"/>
    </source>
</evidence>
<gene>
    <name evidence="11" type="ORF">MTR67_014454</name>
</gene>
<evidence type="ECO:0000256" key="7">
    <source>
        <dbReference type="ARBA" id="ARBA00022737"/>
    </source>
</evidence>
<sequence length="257" mass="28985">MWPDTGKGHQFESKRAESGRYNLRNLSLLNSLDLAENSFHDEIPQQLSRLSRHQNLNGKFQLIYHIVLTSRALCWTTTLLWDRFLTKNLTSLEELYLSYNSLEGEVPTSLARLTKLRLLGLSVNSFSREFPPSLYNLSSLSLQMLHFGDNQFVGTLPHSTVNLSSQLQRLLFFGNRIGGSIPREISNLVNLNLLDMSNNNLTGSIPDSIGRLANLGILDLRNNLLTGVIPSSIGNLTELVYLYLGFNRLEGNIPLRL</sequence>
<keyword evidence="4" id="KW-0433">Leucine-rich repeat</keyword>
<evidence type="ECO:0000256" key="5">
    <source>
        <dbReference type="ARBA" id="ARBA00022692"/>
    </source>
</evidence>
<keyword evidence="5" id="KW-0812">Transmembrane</keyword>
<dbReference type="AlphaFoldDB" id="A0AAF0TJA7"/>
<reference evidence="11" key="1">
    <citation type="submission" date="2023-08" db="EMBL/GenBank/DDBJ databases">
        <title>A de novo genome assembly of Solanum verrucosum Schlechtendal, a Mexican diploid species geographically isolated from the other diploid A-genome species in potato relatives.</title>
        <authorList>
            <person name="Hosaka K."/>
        </authorList>
    </citation>
    <scope>NUCLEOTIDE SEQUENCE</scope>
    <source>
        <tissue evidence="11">Young leaves</tissue>
    </source>
</reference>
<dbReference type="FunFam" id="3.80.10.10:FF:000041">
    <property type="entry name" value="LRR receptor-like serine/threonine-protein kinase ERECTA"/>
    <property type="match status" value="1"/>
</dbReference>
<keyword evidence="9" id="KW-0472">Membrane</keyword>
<dbReference type="GO" id="GO:0051707">
    <property type="term" value="P:response to other organism"/>
    <property type="evidence" value="ECO:0007669"/>
    <property type="project" value="UniProtKB-ARBA"/>
</dbReference>
<accession>A0AAF0TJA7</accession>
<dbReference type="Proteomes" id="UP001234989">
    <property type="component" value="Chromosome 3"/>
</dbReference>
<dbReference type="InterPro" id="IPR032675">
    <property type="entry name" value="LRR_dom_sf"/>
</dbReference>
<keyword evidence="6" id="KW-0732">Signal</keyword>